<dbReference type="InterPro" id="IPR025110">
    <property type="entry name" value="AMP-bd_C"/>
</dbReference>
<dbReference type="GO" id="GO:0031177">
    <property type="term" value="F:phosphopantetheine binding"/>
    <property type="evidence" value="ECO:0007669"/>
    <property type="project" value="TreeGrafter"/>
</dbReference>
<evidence type="ECO:0000259" key="1">
    <source>
        <dbReference type="PROSITE" id="PS50075"/>
    </source>
</evidence>
<dbReference type="Pfam" id="PF13193">
    <property type="entry name" value="AMP-binding_C"/>
    <property type="match status" value="1"/>
</dbReference>
<dbReference type="RefSeq" id="WP_078751545.1">
    <property type="nucleotide sequence ID" value="NZ_FUXU01000008.1"/>
</dbReference>
<dbReference type="InterPro" id="IPR036736">
    <property type="entry name" value="ACP-like_sf"/>
</dbReference>
<dbReference type="InterPro" id="IPR009081">
    <property type="entry name" value="PP-bd_ACP"/>
</dbReference>
<gene>
    <name evidence="2" type="ORF">SAMN02745132_01092</name>
</gene>
<accession>A0A1T4U9F8</accession>
<dbReference type="PROSITE" id="PS50075">
    <property type="entry name" value="CARRIER"/>
    <property type="match status" value="1"/>
</dbReference>
<dbReference type="SUPFAM" id="SSF56801">
    <property type="entry name" value="Acetyl-CoA synthetase-like"/>
    <property type="match status" value="1"/>
</dbReference>
<dbReference type="Pfam" id="PF00550">
    <property type="entry name" value="PP-binding"/>
    <property type="match status" value="1"/>
</dbReference>
<keyword evidence="3" id="KW-1185">Reference proteome</keyword>
<dbReference type="InterPro" id="IPR045851">
    <property type="entry name" value="AMP-bd_C_sf"/>
</dbReference>
<reference evidence="3" key="1">
    <citation type="submission" date="2017-02" db="EMBL/GenBank/DDBJ databases">
        <authorList>
            <person name="Varghese N."/>
            <person name="Submissions S."/>
        </authorList>
    </citation>
    <scope>NUCLEOTIDE SEQUENCE [LARGE SCALE GENOMIC DNA]</scope>
    <source>
        <strain evidence="3">DSM 22720</strain>
    </source>
</reference>
<dbReference type="PANTHER" id="PTHR45527">
    <property type="entry name" value="NONRIBOSOMAL PEPTIDE SYNTHETASE"/>
    <property type="match status" value="1"/>
</dbReference>
<dbReference type="SUPFAM" id="SSF47336">
    <property type="entry name" value="ACP-like"/>
    <property type="match status" value="1"/>
</dbReference>
<evidence type="ECO:0000313" key="2">
    <source>
        <dbReference type="EMBL" id="SKA49289.1"/>
    </source>
</evidence>
<dbReference type="GO" id="GO:0005737">
    <property type="term" value="C:cytoplasm"/>
    <property type="evidence" value="ECO:0007669"/>
    <property type="project" value="TreeGrafter"/>
</dbReference>
<dbReference type="GO" id="GO:0044550">
    <property type="term" value="P:secondary metabolite biosynthetic process"/>
    <property type="evidence" value="ECO:0007669"/>
    <property type="project" value="TreeGrafter"/>
</dbReference>
<protein>
    <submittedName>
        <fullName evidence="2">Phosphopantetheine attachment site</fullName>
    </submittedName>
</protein>
<dbReference type="OrthoDB" id="9757559at2"/>
<dbReference type="GO" id="GO:0043041">
    <property type="term" value="P:amino acid activation for nonribosomal peptide biosynthetic process"/>
    <property type="evidence" value="ECO:0007669"/>
    <property type="project" value="TreeGrafter"/>
</dbReference>
<dbReference type="Gene3D" id="1.10.1200.10">
    <property type="entry name" value="ACP-like"/>
    <property type="match status" value="1"/>
</dbReference>
<evidence type="ECO:0000313" key="3">
    <source>
        <dbReference type="Proteomes" id="UP000190162"/>
    </source>
</evidence>
<proteinExistence type="predicted"/>
<organism evidence="2 3">
    <name type="scientific">Enterovibrio nigricans DSM 22720</name>
    <dbReference type="NCBI Taxonomy" id="1121868"/>
    <lineage>
        <taxon>Bacteria</taxon>
        <taxon>Pseudomonadati</taxon>
        <taxon>Pseudomonadota</taxon>
        <taxon>Gammaproteobacteria</taxon>
        <taxon>Vibrionales</taxon>
        <taxon>Vibrionaceae</taxon>
        <taxon>Enterovibrio</taxon>
    </lineage>
</organism>
<dbReference type="AlphaFoldDB" id="A0A1T4U9F8"/>
<dbReference type="Gene3D" id="3.30.300.30">
    <property type="match status" value="1"/>
</dbReference>
<sequence length="171" mass="18903">MTKECIVAFVVTSSGDSTDASQIREALVSQLPGYMLPSHIQVLTALPLTDNGKVDRKRLALLPFESMGSIDRQNAVMSAPETEIEEEIHRLWCELFKRSPICCERGFMAVGGTSVLAIQLLGSVHSELGIEVKFSDFITRANTIRDLSVWIEELILADMSDEEIEALMASE</sequence>
<dbReference type="EMBL" id="FUXU01000008">
    <property type="protein sequence ID" value="SKA49289.1"/>
    <property type="molecule type" value="Genomic_DNA"/>
</dbReference>
<name>A0A1T4U9F8_9GAMM</name>
<dbReference type="PANTHER" id="PTHR45527:SF1">
    <property type="entry name" value="FATTY ACID SYNTHASE"/>
    <property type="match status" value="1"/>
</dbReference>
<dbReference type="Proteomes" id="UP000190162">
    <property type="component" value="Unassembled WGS sequence"/>
</dbReference>
<feature type="domain" description="Carrier" evidence="1">
    <location>
        <begin position="79"/>
        <end position="155"/>
    </location>
</feature>